<keyword evidence="3" id="KW-1185">Reference proteome</keyword>
<accession>A0A9P3LE42</accession>
<feature type="region of interest" description="Disordered" evidence="1">
    <location>
        <begin position="78"/>
        <end position="98"/>
    </location>
</feature>
<gene>
    <name evidence="2" type="ORF">PsYK624_082790</name>
</gene>
<organism evidence="2 3">
    <name type="scientific">Phanerochaete sordida</name>
    <dbReference type="NCBI Taxonomy" id="48140"/>
    <lineage>
        <taxon>Eukaryota</taxon>
        <taxon>Fungi</taxon>
        <taxon>Dikarya</taxon>
        <taxon>Basidiomycota</taxon>
        <taxon>Agaricomycotina</taxon>
        <taxon>Agaricomycetes</taxon>
        <taxon>Polyporales</taxon>
        <taxon>Phanerochaetaceae</taxon>
        <taxon>Phanerochaete</taxon>
    </lineage>
</organism>
<dbReference type="Proteomes" id="UP000703269">
    <property type="component" value="Unassembled WGS sequence"/>
</dbReference>
<comment type="caution">
    <text evidence="2">The sequence shown here is derived from an EMBL/GenBank/DDBJ whole genome shotgun (WGS) entry which is preliminary data.</text>
</comment>
<sequence>MSPTRVTSRTTQLETAELADGDDWILKTLAKKTYNLSDADLEALKPVGIERNPHGGRHPMVKYSLREVRALVRRLEDASRAGSASSGTDELAKPNGASILHSTAKKRYLLSSEQLSSIKPVSIKPNPHGGPVPMKHYNLCDVEALADRVNAARAPPSPAKGPADAVQSTLAGPSTPPPAKRRRKVAGGSYYHDDDPNPFDGMSPDAAKAKMSRILRRLGANAPK</sequence>
<dbReference type="EMBL" id="BPQB01000024">
    <property type="protein sequence ID" value="GJE92126.1"/>
    <property type="molecule type" value="Genomic_DNA"/>
</dbReference>
<feature type="region of interest" description="Disordered" evidence="1">
    <location>
        <begin position="152"/>
        <end position="210"/>
    </location>
</feature>
<dbReference type="OrthoDB" id="2881925at2759"/>
<evidence type="ECO:0000256" key="1">
    <source>
        <dbReference type="SAM" id="MobiDB-lite"/>
    </source>
</evidence>
<name>A0A9P3LE42_9APHY</name>
<evidence type="ECO:0000313" key="2">
    <source>
        <dbReference type="EMBL" id="GJE92126.1"/>
    </source>
</evidence>
<protein>
    <submittedName>
        <fullName evidence="2">Uncharacterized protein</fullName>
    </submittedName>
</protein>
<reference evidence="2 3" key="1">
    <citation type="submission" date="2021-08" db="EMBL/GenBank/DDBJ databases">
        <title>Draft Genome Sequence of Phanerochaete sordida strain YK-624.</title>
        <authorList>
            <person name="Mori T."/>
            <person name="Dohra H."/>
            <person name="Suzuki T."/>
            <person name="Kawagishi H."/>
            <person name="Hirai H."/>
        </authorList>
    </citation>
    <scope>NUCLEOTIDE SEQUENCE [LARGE SCALE GENOMIC DNA]</scope>
    <source>
        <strain evidence="2 3">YK-624</strain>
    </source>
</reference>
<evidence type="ECO:0000313" key="3">
    <source>
        <dbReference type="Proteomes" id="UP000703269"/>
    </source>
</evidence>
<dbReference type="CDD" id="cd21075">
    <property type="entry name" value="DBD_XPA-like"/>
    <property type="match status" value="2"/>
</dbReference>
<dbReference type="AlphaFoldDB" id="A0A9P3LE42"/>
<proteinExistence type="predicted"/>